<reference evidence="2" key="1">
    <citation type="submission" date="2020-07" db="EMBL/GenBank/DDBJ databases">
        <title>Multicomponent nature underlies the extraordinary mechanical properties of spider dragline silk.</title>
        <authorList>
            <person name="Kono N."/>
            <person name="Nakamura H."/>
            <person name="Mori M."/>
            <person name="Yoshida Y."/>
            <person name="Ohtoshi R."/>
            <person name="Malay A.D."/>
            <person name="Moran D.A.P."/>
            <person name="Tomita M."/>
            <person name="Numata K."/>
            <person name="Arakawa K."/>
        </authorList>
    </citation>
    <scope>NUCLEOTIDE SEQUENCE</scope>
</reference>
<dbReference type="AlphaFoldDB" id="A0A8X6KAE9"/>
<protein>
    <submittedName>
        <fullName evidence="2">DUF4817 domain-containing protein</fullName>
    </submittedName>
</protein>
<organism evidence="2 3">
    <name type="scientific">Trichonephila clavata</name>
    <name type="common">Joro spider</name>
    <name type="synonym">Nephila clavata</name>
    <dbReference type="NCBI Taxonomy" id="2740835"/>
    <lineage>
        <taxon>Eukaryota</taxon>
        <taxon>Metazoa</taxon>
        <taxon>Ecdysozoa</taxon>
        <taxon>Arthropoda</taxon>
        <taxon>Chelicerata</taxon>
        <taxon>Arachnida</taxon>
        <taxon>Araneae</taxon>
        <taxon>Araneomorphae</taxon>
        <taxon>Entelegynae</taxon>
        <taxon>Araneoidea</taxon>
        <taxon>Nephilidae</taxon>
        <taxon>Trichonephila</taxon>
    </lineage>
</organism>
<keyword evidence="1" id="KW-0732">Signal</keyword>
<accession>A0A8X6KAE9</accession>
<dbReference type="EMBL" id="BMAO01010260">
    <property type="protein sequence ID" value="GFQ65973.1"/>
    <property type="molecule type" value="Genomic_DNA"/>
</dbReference>
<evidence type="ECO:0000256" key="1">
    <source>
        <dbReference type="SAM" id="SignalP"/>
    </source>
</evidence>
<sequence length="156" mass="17542">MFPAVLIAISLVERVLLVKLLYENKGNVCGSASVREFRRRKNLRRGPMATKGIRTMIKRFEETGKLGVQPGRDHKRITPVLVDAVKVAIDIQSQTSEFGGSSAHAVFRQTGYSYSTVRKVLRNMIHYFPYKIAIPRNCFIGTSPNVSHSQSLFSTE</sequence>
<gene>
    <name evidence="2" type="primary">AVEN_248499_1</name>
    <name evidence="2" type="ORF">TNCT_313931</name>
</gene>
<evidence type="ECO:0000313" key="3">
    <source>
        <dbReference type="Proteomes" id="UP000887116"/>
    </source>
</evidence>
<name>A0A8X6KAE9_TRICU</name>
<proteinExistence type="predicted"/>
<dbReference type="Proteomes" id="UP000887116">
    <property type="component" value="Unassembled WGS sequence"/>
</dbReference>
<keyword evidence="3" id="KW-1185">Reference proteome</keyword>
<evidence type="ECO:0000313" key="2">
    <source>
        <dbReference type="EMBL" id="GFQ65973.1"/>
    </source>
</evidence>
<feature type="signal peptide" evidence="1">
    <location>
        <begin position="1"/>
        <end position="17"/>
    </location>
</feature>
<feature type="chain" id="PRO_5036502552" evidence="1">
    <location>
        <begin position="18"/>
        <end position="156"/>
    </location>
</feature>
<comment type="caution">
    <text evidence="2">The sequence shown here is derived from an EMBL/GenBank/DDBJ whole genome shotgun (WGS) entry which is preliminary data.</text>
</comment>